<evidence type="ECO:0000256" key="9">
    <source>
        <dbReference type="ARBA" id="ARBA00022840"/>
    </source>
</evidence>
<dbReference type="PANTHER" id="PTHR11406">
    <property type="entry name" value="PHOSPHOGLYCERATE KINASE"/>
    <property type="match status" value="1"/>
</dbReference>
<evidence type="ECO:0000256" key="10">
    <source>
        <dbReference type="ARBA" id="ARBA00022842"/>
    </source>
</evidence>
<comment type="subunit">
    <text evidence="13">Monomer.</text>
</comment>
<dbReference type="GO" id="GO:0046872">
    <property type="term" value="F:metal ion binding"/>
    <property type="evidence" value="ECO:0007669"/>
    <property type="project" value="UniProtKB-KW"/>
</dbReference>
<comment type="similarity">
    <text evidence="3 12">Belongs to the phosphoglycerate kinase family.</text>
</comment>
<dbReference type="PRINTS" id="PR00477">
    <property type="entry name" value="PHGLYCKINASE"/>
</dbReference>
<evidence type="ECO:0000256" key="3">
    <source>
        <dbReference type="ARBA" id="ARBA00008982"/>
    </source>
</evidence>
<dbReference type="EMBL" id="MRZV01000557">
    <property type="protein sequence ID" value="PIK47809.1"/>
    <property type="molecule type" value="Genomic_DNA"/>
</dbReference>
<dbReference type="Pfam" id="PF00162">
    <property type="entry name" value="PGK"/>
    <property type="match status" value="1"/>
</dbReference>
<accession>A0A2G8KIJ8</accession>
<dbReference type="InterPro" id="IPR036043">
    <property type="entry name" value="Phosphoglycerate_kinase_sf"/>
</dbReference>
<dbReference type="GO" id="GO:0006096">
    <property type="term" value="P:glycolytic process"/>
    <property type="evidence" value="ECO:0007669"/>
    <property type="project" value="UniProtKB-UniPathway"/>
</dbReference>
<evidence type="ECO:0000256" key="7">
    <source>
        <dbReference type="ARBA" id="ARBA00022741"/>
    </source>
</evidence>
<sequence>MQNEVTGVVCKAIKVQRFLGIEGLKSTAGRWLGAAQSIVHSLYLAHSFKKGLDCGPKSLETFQAVISKAKLIVWNGTMLFVWLQFHISFSSGLRHHSSQYKFSSVTCRCFEFENLPRHQSSDGASLQQKGTTTIIGGGDTATCAAKWGTEDKVSHVSTGGGASLELLEGKILPGVAALTDA</sequence>
<keyword evidence="15" id="KW-1185">Reference proteome</keyword>
<evidence type="ECO:0000256" key="1">
    <source>
        <dbReference type="ARBA" id="ARBA00001946"/>
    </source>
</evidence>
<dbReference type="EC" id="2.7.2.3" evidence="4 12"/>
<dbReference type="InterPro" id="IPR015824">
    <property type="entry name" value="Phosphoglycerate_kinase_N"/>
</dbReference>
<dbReference type="GO" id="GO:0004618">
    <property type="term" value="F:phosphoglycerate kinase activity"/>
    <property type="evidence" value="ECO:0007669"/>
    <property type="project" value="UniProtKB-EC"/>
</dbReference>
<dbReference type="GO" id="GO:0006094">
    <property type="term" value="P:gluconeogenesis"/>
    <property type="evidence" value="ECO:0007669"/>
    <property type="project" value="TreeGrafter"/>
</dbReference>
<evidence type="ECO:0000256" key="2">
    <source>
        <dbReference type="ARBA" id="ARBA00004838"/>
    </source>
</evidence>
<name>A0A2G8KIJ8_STIJA</name>
<dbReference type="GO" id="GO:0043531">
    <property type="term" value="F:ADP binding"/>
    <property type="evidence" value="ECO:0007669"/>
    <property type="project" value="TreeGrafter"/>
</dbReference>
<dbReference type="Proteomes" id="UP000230750">
    <property type="component" value="Unassembled WGS sequence"/>
</dbReference>
<keyword evidence="10" id="KW-0460">Magnesium</keyword>
<evidence type="ECO:0000313" key="15">
    <source>
        <dbReference type="Proteomes" id="UP000230750"/>
    </source>
</evidence>
<dbReference type="GO" id="GO:0005829">
    <property type="term" value="C:cytosol"/>
    <property type="evidence" value="ECO:0007669"/>
    <property type="project" value="TreeGrafter"/>
</dbReference>
<organism evidence="14 15">
    <name type="scientific">Stichopus japonicus</name>
    <name type="common">Sea cucumber</name>
    <dbReference type="NCBI Taxonomy" id="307972"/>
    <lineage>
        <taxon>Eukaryota</taxon>
        <taxon>Metazoa</taxon>
        <taxon>Echinodermata</taxon>
        <taxon>Eleutherozoa</taxon>
        <taxon>Echinozoa</taxon>
        <taxon>Holothuroidea</taxon>
        <taxon>Aspidochirotacea</taxon>
        <taxon>Aspidochirotida</taxon>
        <taxon>Stichopodidae</taxon>
        <taxon>Apostichopus</taxon>
    </lineage>
</organism>
<keyword evidence="8 12" id="KW-0418">Kinase</keyword>
<keyword evidence="11" id="KW-0324">Glycolysis</keyword>
<dbReference type="Gene3D" id="3.40.50.1260">
    <property type="entry name" value="Phosphoglycerate kinase, N-terminal domain"/>
    <property type="match status" value="1"/>
</dbReference>
<evidence type="ECO:0000256" key="5">
    <source>
        <dbReference type="ARBA" id="ARBA00022679"/>
    </source>
</evidence>
<dbReference type="AlphaFoldDB" id="A0A2G8KIJ8"/>
<reference evidence="14 15" key="1">
    <citation type="journal article" date="2017" name="PLoS Biol.">
        <title>The sea cucumber genome provides insights into morphological evolution and visceral regeneration.</title>
        <authorList>
            <person name="Zhang X."/>
            <person name="Sun L."/>
            <person name="Yuan J."/>
            <person name="Sun Y."/>
            <person name="Gao Y."/>
            <person name="Zhang L."/>
            <person name="Li S."/>
            <person name="Dai H."/>
            <person name="Hamel J.F."/>
            <person name="Liu C."/>
            <person name="Yu Y."/>
            <person name="Liu S."/>
            <person name="Lin W."/>
            <person name="Guo K."/>
            <person name="Jin S."/>
            <person name="Xu P."/>
            <person name="Storey K.B."/>
            <person name="Huan P."/>
            <person name="Zhang T."/>
            <person name="Zhou Y."/>
            <person name="Zhang J."/>
            <person name="Lin C."/>
            <person name="Li X."/>
            <person name="Xing L."/>
            <person name="Huo D."/>
            <person name="Sun M."/>
            <person name="Wang L."/>
            <person name="Mercier A."/>
            <person name="Li F."/>
            <person name="Yang H."/>
            <person name="Xiang J."/>
        </authorList>
    </citation>
    <scope>NUCLEOTIDE SEQUENCE [LARGE SCALE GENOMIC DNA]</scope>
    <source>
        <strain evidence="14">Shaxun</strain>
        <tissue evidence="14">Muscle</tissue>
    </source>
</reference>
<keyword evidence="9" id="KW-0067">ATP-binding</keyword>
<dbReference type="PANTHER" id="PTHR11406:SF0">
    <property type="entry name" value="PHOSPHOGLYCERATE KINASE"/>
    <property type="match status" value="1"/>
</dbReference>
<protein>
    <recommendedName>
        <fullName evidence="4 12">Phosphoglycerate kinase</fullName>
        <ecNumber evidence="4 12">2.7.2.3</ecNumber>
    </recommendedName>
</protein>
<dbReference type="STRING" id="307972.A0A2G8KIJ8"/>
<keyword evidence="6" id="KW-0479">Metal-binding</keyword>
<evidence type="ECO:0000256" key="12">
    <source>
        <dbReference type="RuleBase" id="RU000532"/>
    </source>
</evidence>
<evidence type="ECO:0000256" key="11">
    <source>
        <dbReference type="ARBA" id="ARBA00023152"/>
    </source>
</evidence>
<proteinExistence type="inferred from homology"/>
<comment type="pathway">
    <text evidence="2 12">Carbohydrate degradation; glycolysis; pyruvate from D-glyceraldehyde 3-phosphate: step 2/5.</text>
</comment>
<evidence type="ECO:0000313" key="14">
    <source>
        <dbReference type="EMBL" id="PIK47809.1"/>
    </source>
</evidence>
<dbReference type="UniPathway" id="UPA00109">
    <property type="reaction ID" value="UER00185"/>
</dbReference>
<keyword evidence="5 12" id="KW-0808">Transferase</keyword>
<evidence type="ECO:0000256" key="8">
    <source>
        <dbReference type="ARBA" id="ARBA00022777"/>
    </source>
</evidence>
<evidence type="ECO:0000256" key="13">
    <source>
        <dbReference type="RuleBase" id="RU000696"/>
    </source>
</evidence>
<dbReference type="SUPFAM" id="SSF53748">
    <property type="entry name" value="Phosphoglycerate kinase"/>
    <property type="match status" value="1"/>
</dbReference>
<dbReference type="InterPro" id="IPR001576">
    <property type="entry name" value="Phosphoglycerate_kinase"/>
</dbReference>
<dbReference type="OrthoDB" id="275353at2759"/>
<comment type="catalytic activity">
    <reaction evidence="12">
        <text>(2R)-3-phosphoglycerate + ATP = (2R)-3-phospho-glyceroyl phosphate + ADP</text>
        <dbReference type="Rhea" id="RHEA:14801"/>
        <dbReference type="ChEBI" id="CHEBI:30616"/>
        <dbReference type="ChEBI" id="CHEBI:57604"/>
        <dbReference type="ChEBI" id="CHEBI:58272"/>
        <dbReference type="ChEBI" id="CHEBI:456216"/>
        <dbReference type="EC" id="2.7.2.3"/>
    </reaction>
</comment>
<gene>
    <name evidence="14" type="ORF">BSL78_15327</name>
</gene>
<comment type="cofactor">
    <cofactor evidence="1">
        <name>Mg(2+)</name>
        <dbReference type="ChEBI" id="CHEBI:18420"/>
    </cofactor>
</comment>
<keyword evidence="7" id="KW-0547">Nucleotide-binding</keyword>
<dbReference type="GO" id="GO:0005524">
    <property type="term" value="F:ATP binding"/>
    <property type="evidence" value="ECO:0007669"/>
    <property type="project" value="UniProtKB-KW"/>
</dbReference>
<evidence type="ECO:0000256" key="6">
    <source>
        <dbReference type="ARBA" id="ARBA00022723"/>
    </source>
</evidence>
<comment type="caution">
    <text evidence="14">The sequence shown here is derived from an EMBL/GenBank/DDBJ whole genome shotgun (WGS) entry which is preliminary data.</text>
</comment>
<evidence type="ECO:0000256" key="4">
    <source>
        <dbReference type="ARBA" id="ARBA00013061"/>
    </source>
</evidence>